<evidence type="ECO:0000313" key="3">
    <source>
        <dbReference type="Proteomes" id="UP000053859"/>
    </source>
</evidence>
<gene>
    <name evidence="2" type="ORF">SAZU_2300</name>
</gene>
<sequence>MPWKPGPSPAAPGWPSLQAARYGQRRRVVPLERLVVHSDAKASARFGGGSRNGSEGLRR</sequence>
<evidence type="ECO:0000256" key="1">
    <source>
        <dbReference type="SAM" id="MobiDB-lite"/>
    </source>
</evidence>
<evidence type="ECO:0000313" key="2">
    <source>
        <dbReference type="EMBL" id="GAP47563.1"/>
    </source>
</evidence>
<keyword evidence="3" id="KW-1185">Reference proteome</keyword>
<dbReference type="AlphaFoldDB" id="A0A0K8PIL4"/>
<reference evidence="2" key="1">
    <citation type="journal article" date="2015" name="Genome Announc.">
        <title>Draft Genome Sequence of Thiostrepton-Producing Streptomyces azureus ATCC 14921.</title>
        <authorList>
            <person name="Sakihara K."/>
            <person name="Maeda J."/>
            <person name="Tashiro K."/>
            <person name="Fujino Y."/>
            <person name="Kuhara S."/>
            <person name="Ohshima T."/>
            <person name="Ogata S."/>
            <person name="Doi K."/>
        </authorList>
    </citation>
    <scope>NUCLEOTIDE SEQUENCE [LARGE SCALE GENOMIC DNA]</scope>
    <source>
        <strain evidence="2">ATCC14921</strain>
    </source>
</reference>
<dbReference type="Proteomes" id="UP000053859">
    <property type="component" value="Unassembled WGS sequence"/>
</dbReference>
<proteinExistence type="predicted"/>
<accession>A0A0K8PIL4</accession>
<protein>
    <submittedName>
        <fullName evidence="2">Coenzyme A disulfide reductase</fullName>
    </submittedName>
</protein>
<feature type="region of interest" description="Disordered" evidence="1">
    <location>
        <begin position="39"/>
        <end position="59"/>
    </location>
</feature>
<name>A0A0K8PIL4_STRAJ</name>
<dbReference type="EMBL" id="DF968237">
    <property type="protein sequence ID" value="GAP47563.1"/>
    <property type="molecule type" value="Genomic_DNA"/>
</dbReference>
<organism evidence="2 3">
    <name type="scientific">Streptomyces azureus</name>
    <dbReference type="NCBI Taxonomy" id="146537"/>
    <lineage>
        <taxon>Bacteria</taxon>
        <taxon>Bacillati</taxon>
        <taxon>Actinomycetota</taxon>
        <taxon>Actinomycetes</taxon>
        <taxon>Kitasatosporales</taxon>
        <taxon>Streptomycetaceae</taxon>
        <taxon>Streptomyces</taxon>
    </lineage>
</organism>